<keyword evidence="2" id="KW-1185">Reference proteome</keyword>
<organism evidence="1 2">
    <name type="scientific">Clostridium saccharobutylicum DSM 13864</name>
    <dbReference type="NCBI Taxonomy" id="1345695"/>
    <lineage>
        <taxon>Bacteria</taxon>
        <taxon>Bacillati</taxon>
        <taxon>Bacillota</taxon>
        <taxon>Clostridia</taxon>
        <taxon>Eubacteriales</taxon>
        <taxon>Clostridiaceae</taxon>
        <taxon>Clostridium</taxon>
    </lineage>
</organism>
<evidence type="ECO:0000313" key="1">
    <source>
        <dbReference type="EMBL" id="AGX43497.1"/>
    </source>
</evidence>
<dbReference type="Proteomes" id="UP000017118">
    <property type="component" value="Chromosome"/>
</dbReference>
<dbReference type="AlphaFoldDB" id="U5MVP6"/>
<sequence length="42" mass="5036">MVNQFIEFTKMIKNNDLERCYKMLDHSLVVSKIQTIARYKGE</sequence>
<protein>
    <submittedName>
        <fullName evidence="1">Uncharacterized protein</fullName>
    </submittedName>
</protein>
<proteinExistence type="predicted"/>
<dbReference type="HOGENOM" id="CLU_3249663_0_0_9"/>
<dbReference type="EMBL" id="CP006721">
    <property type="protein sequence ID" value="AGX43497.1"/>
    <property type="molecule type" value="Genomic_DNA"/>
</dbReference>
<gene>
    <name evidence="1" type="ORF">CLSA_c25240</name>
</gene>
<dbReference type="KEGG" id="csb:CLSA_c25240"/>
<dbReference type="PATRIC" id="fig|1345695.3.peg.2501"/>
<evidence type="ECO:0000313" key="2">
    <source>
        <dbReference type="Proteomes" id="UP000017118"/>
    </source>
</evidence>
<name>U5MVP6_CLOSA</name>
<reference evidence="1 2" key="1">
    <citation type="journal article" date="2013" name="Genome Announc.">
        <title>Complete Genome Sequence of the Solvent Producer Clostridium saccharobutylicum NCP262 (DSM 13864).</title>
        <authorList>
            <person name="Poehlein A."/>
            <person name="Hartwich K."/>
            <person name="Krabben P."/>
            <person name="Ehrenreich A."/>
            <person name="Liebl W."/>
            <person name="Durre P."/>
            <person name="Gottschalk G."/>
            <person name="Daniel R."/>
        </authorList>
    </citation>
    <scope>NUCLEOTIDE SEQUENCE [LARGE SCALE GENOMIC DNA]</scope>
    <source>
        <strain evidence="1">DSM 13864</strain>
    </source>
</reference>
<accession>U5MVP6</accession>